<protein>
    <submittedName>
        <fullName evidence="5">Uncharacterized protein</fullName>
    </submittedName>
</protein>
<organism evidence="5">
    <name type="scientific">Odontella aurita</name>
    <dbReference type="NCBI Taxonomy" id="265563"/>
    <lineage>
        <taxon>Eukaryota</taxon>
        <taxon>Sar</taxon>
        <taxon>Stramenopiles</taxon>
        <taxon>Ochrophyta</taxon>
        <taxon>Bacillariophyta</taxon>
        <taxon>Mediophyceae</taxon>
        <taxon>Biddulphiophycidae</taxon>
        <taxon>Eupodiscales</taxon>
        <taxon>Odontellaceae</taxon>
        <taxon>Odontella</taxon>
    </lineage>
</organism>
<keyword evidence="2" id="KW-0732">Signal</keyword>
<name>A0A6U6KBI7_9STRA</name>
<proteinExistence type="predicted"/>
<evidence type="ECO:0000313" key="5">
    <source>
        <dbReference type="EMBL" id="CAE2283008.1"/>
    </source>
</evidence>
<feature type="chain" id="PRO_5036192387" evidence="2">
    <location>
        <begin position="19"/>
        <end position="499"/>
    </location>
</feature>
<dbReference type="EMBL" id="HBKQ01056581">
    <property type="protein sequence ID" value="CAE2282978.1"/>
    <property type="molecule type" value="Transcribed_RNA"/>
</dbReference>
<reference evidence="5" key="1">
    <citation type="submission" date="2021-01" db="EMBL/GenBank/DDBJ databases">
        <authorList>
            <person name="Corre E."/>
            <person name="Pelletier E."/>
            <person name="Niang G."/>
            <person name="Scheremetjew M."/>
            <person name="Finn R."/>
            <person name="Kale V."/>
            <person name="Holt S."/>
            <person name="Cochrane G."/>
            <person name="Meng A."/>
            <person name="Brown T."/>
            <person name="Cohen L."/>
        </authorList>
    </citation>
    <scope>NUCLEOTIDE SEQUENCE</scope>
    <source>
        <strain evidence="5">Isolate 1302-5</strain>
    </source>
</reference>
<keyword evidence="1" id="KW-1133">Transmembrane helix</keyword>
<sequence length="499" mass="52966">MTPLKTLGLAALLKGVSASYDYIGLGYEPKSNVVDRLTIDLDQQSLSNLVGLQTTEGFADAERVYKDGGNSKSYAVIELDSGLSSAVAKGAPVSAMSVDGDAVTGVMYQDYSAGETNIKIQYDISDDATNHVKCKIGGLPMAEQVEGGCFQGGGEITIDNEAYTYNYNVQTDNQNGRTLRGFSTAAKKKMYDCENCPYPEHNAFYEYYGIHDYGDQWVSAALDGTAVSGFNNYNANFNSYGLEGRAEAAKKGSAYVNVHMYVIREFRDAIDDCKAGKFKDNDDAVLAWDEGVAFYAGSLEGTDGSGSGVMPMALADKRCQNYKTCGALGNEVSGVAKVNIDLFKLFQSGTAEISQKKCSDLEKTVATISSKMYIPLIQGTMRYAHSVGTLGEGEKAKSEGATFAFAVLPMIANCDTNAAKTIAANMGVGASSTSYADVVNAFESTYSCLGISQSDVGRLWSVVDNAPYAVRDAGPASTFSMIGAAVGAVASTVFAFAMM</sequence>
<accession>A0A6U6KBI7</accession>
<keyword evidence="1" id="KW-0812">Transmembrane</keyword>
<keyword evidence="1" id="KW-0472">Membrane</keyword>
<evidence type="ECO:0000256" key="2">
    <source>
        <dbReference type="SAM" id="SignalP"/>
    </source>
</evidence>
<dbReference type="AlphaFoldDB" id="A0A6U6KBI7"/>
<dbReference type="EMBL" id="HBKQ01056614">
    <property type="protein sequence ID" value="CAE2283008.1"/>
    <property type="molecule type" value="Transcribed_RNA"/>
</dbReference>
<dbReference type="EMBL" id="HBKQ01056559">
    <property type="protein sequence ID" value="CAE2282956.1"/>
    <property type="molecule type" value="Transcribed_RNA"/>
</dbReference>
<feature type="transmembrane region" description="Helical" evidence="1">
    <location>
        <begin position="479"/>
        <end position="498"/>
    </location>
</feature>
<gene>
    <name evidence="3" type="ORF">OAUR00152_LOCUS38688</name>
    <name evidence="4" type="ORF">OAUR00152_LOCUS38703</name>
    <name evidence="5" type="ORF">OAUR00152_LOCUS38721</name>
</gene>
<evidence type="ECO:0000313" key="3">
    <source>
        <dbReference type="EMBL" id="CAE2282956.1"/>
    </source>
</evidence>
<evidence type="ECO:0000313" key="4">
    <source>
        <dbReference type="EMBL" id="CAE2282978.1"/>
    </source>
</evidence>
<evidence type="ECO:0000256" key="1">
    <source>
        <dbReference type="SAM" id="Phobius"/>
    </source>
</evidence>
<feature type="signal peptide" evidence="2">
    <location>
        <begin position="1"/>
        <end position="18"/>
    </location>
</feature>